<evidence type="ECO:0000313" key="9">
    <source>
        <dbReference type="Proteomes" id="UP001370490"/>
    </source>
</evidence>
<dbReference type="AlphaFoldDB" id="A0AAN8UCL1"/>
<feature type="coiled-coil region" evidence="6">
    <location>
        <begin position="62"/>
        <end position="92"/>
    </location>
</feature>
<feature type="region of interest" description="Disordered" evidence="7">
    <location>
        <begin position="757"/>
        <end position="780"/>
    </location>
</feature>
<keyword evidence="6" id="KW-0175">Coiled coil</keyword>
<dbReference type="Pfam" id="PF07899">
    <property type="entry name" value="Frigida"/>
    <property type="match status" value="2"/>
</dbReference>
<keyword evidence="3 5" id="KW-0221">Differentiation</keyword>
<accession>A0AAN8UCL1</accession>
<sequence>MATQTVERISIDLKLADAKKENLRKAYEYLQAHSSSIASLTLQWKDLEAHFDSIKISIEQRFKELELREKGLQDKIRELESKEEQLASLTISKVKTEPIDYDSPSKSANLRFSVKLDGKALQDFLNEHEGDHELMRDEVFKALRFSSDPARLVLDAMVGFYENEEGEKERDISAVRKSCLLLLEQLSKVGQEISEKVKKGAMKLAMEWKGKMRIDNELEVLGFLQLLVSYGLVTSFSADDVLNALVSVAGDKRAAALCHDLVTCFCVDDVLNALVSLSGDKRAATLCRELGLVDKISEWGIGELTISISCRCMKRTKICPLVQWFCPIVSSSPVVTFMVKSMALLLCEELDDRVKNLCFNCVEKSTLGHRYHIQECINKKKRLEAVKLVHAFELVDRFPPAALLKNHYMDIKKAAKYACRGKKVTRDVQIEYIDKQIEAAKAVIERIKKYNLGSEYPPEGLEMHVRELENRRITQRNAEQASVTCGHPQEQSGGKAAPLQGAQSVEQIVNKHGTNLTVKSECKESSDEQCLQNRLIEPKIKRQSSSLMISEPEQQIVHKRLRTNPPVMASTNASVVAATPVDSTQQSHRPPTGFYLSQGAPFLSPPAGQFNMGDLRPIPACMNPLAVAYCVTGSVPVGSQTNTSSGPYGPGIAPKAPVASHYMPVAHGNTDHYYCSNVASNGNIEQDGPGVAPRACTGELVPKTNTPLSVNNGQFRVAGMYAFPPTNNGTARTNTTVVPSTNSKFSAPSYPAHQSPAPYGHCYGLPPQQRPPHQQPDYHI</sequence>
<organism evidence="8 9">
    <name type="scientific">Dillenia turbinata</name>
    <dbReference type="NCBI Taxonomy" id="194707"/>
    <lineage>
        <taxon>Eukaryota</taxon>
        <taxon>Viridiplantae</taxon>
        <taxon>Streptophyta</taxon>
        <taxon>Embryophyta</taxon>
        <taxon>Tracheophyta</taxon>
        <taxon>Spermatophyta</taxon>
        <taxon>Magnoliopsida</taxon>
        <taxon>eudicotyledons</taxon>
        <taxon>Gunneridae</taxon>
        <taxon>Pentapetalae</taxon>
        <taxon>Dilleniales</taxon>
        <taxon>Dilleniaceae</taxon>
        <taxon>Dillenia</taxon>
    </lineage>
</organism>
<evidence type="ECO:0000256" key="4">
    <source>
        <dbReference type="ARBA" id="ARBA00023089"/>
    </source>
</evidence>
<evidence type="ECO:0000256" key="7">
    <source>
        <dbReference type="SAM" id="MobiDB-lite"/>
    </source>
</evidence>
<keyword evidence="4 5" id="KW-0287">Flowering</keyword>
<evidence type="ECO:0000256" key="6">
    <source>
        <dbReference type="SAM" id="Coils"/>
    </source>
</evidence>
<evidence type="ECO:0000256" key="3">
    <source>
        <dbReference type="ARBA" id="ARBA00022782"/>
    </source>
</evidence>
<evidence type="ECO:0000313" key="8">
    <source>
        <dbReference type="EMBL" id="KAK6911469.1"/>
    </source>
</evidence>
<protein>
    <recommendedName>
        <fullName evidence="5">FRIGIDA-like protein</fullName>
    </recommendedName>
</protein>
<dbReference type="Proteomes" id="UP001370490">
    <property type="component" value="Unassembled WGS sequence"/>
</dbReference>
<evidence type="ECO:0000256" key="1">
    <source>
        <dbReference type="ARBA" id="ARBA00008956"/>
    </source>
</evidence>
<dbReference type="InterPro" id="IPR012474">
    <property type="entry name" value="Frigida"/>
</dbReference>
<keyword evidence="9" id="KW-1185">Reference proteome</keyword>
<dbReference type="EMBL" id="JBAMMX010000028">
    <property type="protein sequence ID" value="KAK6911469.1"/>
    <property type="molecule type" value="Genomic_DNA"/>
</dbReference>
<name>A0AAN8UCL1_9MAGN</name>
<dbReference type="GO" id="GO:0030154">
    <property type="term" value="P:cell differentiation"/>
    <property type="evidence" value="ECO:0007669"/>
    <property type="project" value="UniProtKB-KW"/>
</dbReference>
<keyword evidence="2 5" id="KW-0217">Developmental protein</keyword>
<dbReference type="PANTHER" id="PTHR31791:SF47">
    <property type="entry name" value="INACTIVE FRIGIDA-LIKE PROTEIN 2"/>
    <property type="match status" value="1"/>
</dbReference>
<evidence type="ECO:0000256" key="2">
    <source>
        <dbReference type="ARBA" id="ARBA00022473"/>
    </source>
</evidence>
<comment type="caution">
    <text evidence="8">The sequence shown here is derived from an EMBL/GenBank/DDBJ whole genome shotgun (WGS) entry which is preliminary data.</text>
</comment>
<reference evidence="8 9" key="1">
    <citation type="submission" date="2023-12" db="EMBL/GenBank/DDBJ databases">
        <title>A high-quality genome assembly for Dillenia turbinata (Dilleniales).</title>
        <authorList>
            <person name="Chanderbali A."/>
        </authorList>
    </citation>
    <scope>NUCLEOTIDE SEQUENCE [LARGE SCALE GENOMIC DNA]</scope>
    <source>
        <strain evidence="8">LSX21</strain>
        <tissue evidence="8">Leaf</tissue>
    </source>
</reference>
<dbReference type="PANTHER" id="PTHR31791">
    <property type="entry name" value="FRIGIDA-LIKE PROTEIN 3-RELATED"/>
    <property type="match status" value="1"/>
</dbReference>
<comment type="similarity">
    <text evidence="1 5">Belongs to the Frigida family.</text>
</comment>
<proteinExistence type="inferred from homology"/>
<evidence type="ECO:0000256" key="5">
    <source>
        <dbReference type="RuleBase" id="RU364012"/>
    </source>
</evidence>
<dbReference type="GO" id="GO:0009908">
    <property type="term" value="P:flower development"/>
    <property type="evidence" value="ECO:0007669"/>
    <property type="project" value="UniProtKB-KW"/>
</dbReference>
<gene>
    <name evidence="8" type="ORF">RJ641_023562</name>
</gene>